<keyword evidence="7 10" id="KW-0833">Ubl conjugation pathway</keyword>
<sequence>MDLEQIVREELTCPACFNFMAPPIKMCTRGHSVCNDCLHRVTICPKCRGTMSACRNFALESIHSKIVVPCKYQAMGCEYECLGESMGKHQAFCNYTKTICPFANYDNCKWKDALVNLRLHLLEKHANNFYVRDKQKFVSQKFANIQAYHYIFAVMYYFEHFFRITWECSEVTGLTRWAVYLMGSPEDAKKYAYKLEFTRGHLVEPNAIPLSYKSVCDSMPQKSRDLFKDHSGFYIHKSELDKYCTNNGNLHYKITIYSLEGDEDSTKCDAAAVVAASPDNTQTDVVNNSK</sequence>
<dbReference type="Pfam" id="PF21361">
    <property type="entry name" value="Sina_ZnF"/>
    <property type="match status" value="1"/>
</dbReference>
<dbReference type="InterPro" id="IPR018121">
    <property type="entry name" value="7-in-absentia-prot_TRAF-dom"/>
</dbReference>
<dbReference type="GO" id="GO:0043161">
    <property type="term" value="P:proteasome-mediated ubiquitin-dependent protein catabolic process"/>
    <property type="evidence" value="ECO:0007669"/>
    <property type="project" value="TreeGrafter"/>
</dbReference>
<dbReference type="EMBL" id="OU900094">
    <property type="protein sequence ID" value="CAG9854821.1"/>
    <property type="molecule type" value="Genomic_DNA"/>
</dbReference>
<name>A0A9N9TEQ3_PHYSR</name>
<organism evidence="13 14">
    <name type="scientific">Phyllotreta striolata</name>
    <name type="common">Striped flea beetle</name>
    <name type="synonym">Crioceris striolata</name>
    <dbReference type="NCBI Taxonomy" id="444603"/>
    <lineage>
        <taxon>Eukaryota</taxon>
        <taxon>Metazoa</taxon>
        <taxon>Ecdysozoa</taxon>
        <taxon>Arthropoda</taxon>
        <taxon>Hexapoda</taxon>
        <taxon>Insecta</taxon>
        <taxon>Pterygota</taxon>
        <taxon>Neoptera</taxon>
        <taxon>Endopterygota</taxon>
        <taxon>Coleoptera</taxon>
        <taxon>Polyphaga</taxon>
        <taxon>Cucujiformia</taxon>
        <taxon>Chrysomeloidea</taxon>
        <taxon>Chrysomelidae</taxon>
        <taxon>Galerucinae</taxon>
        <taxon>Alticini</taxon>
        <taxon>Phyllotreta</taxon>
    </lineage>
</organism>
<proteinExistence type="inferred from homology"/>
<comment type="domain">
    <text evidence="10">The SBD domain (substrate-binding domain) mediates the interaction with substrate proteins. It is related to the TRAF family.</text>
</comment>
<evidence type="ECO:0000256" key="10">
    <source>
        <dbReference type="RuleBase" id="RU201113"/>
    </source>
</evidence>
<evidence type="ECO:0000256" key="9">
    <source>
        <dbReference type="PROSITE-ProRule" id="PRU00455"/>
    </source>
</evidence>
<evidence type="ECO:0000256" key="3">
    <source>
        <dbReference type="ARBA" id="ARBA00009119"/>
    </source>
</evidence>
<evidence type="ECO:0000256" key="8">
    <source>
        <dbReference type="ARBA" id="ARBA00022833"/>
    </source>
</evidence>
<evidence type="ECO:0000256" key="7">
    <source>
        <dbReference type="ARBA" id="ARBA00022786"/>
    </source>
</evidence>
<accession>A0A9N9TEQ3</accession>
<dbReference type="Proteomes" id="UP001153712">
    <property type="component" value="Chromosome 1"/>
</dbReference>
<dbReference type="Pfam" id="PF03145">
    <property type="entry name" value="Sina_TRAF"/>
    <property type="match status" value="1"/>
</dbReference>
<dbReference type="InterPro" id="IPR008974">
    <property type="entry name" value="TRAF-like"/>
</dbReference>
<evidence type="ECO:0000256" key="5">
    <source>
        <dbReference type="ARBA" id="ARBA00022723"/>
    </source>
</evidence>
<dbReference type="PROSITE" id="PS51081">
    <property type="entry name" value="ZF_SIAH"/>
    <property type="match status" value="1"/>
</dbReference>
<dbReference type="PANTHER" id="PTHR45877">
    <property type="entry name" value="E3 UBIQUITIN-PROTEIN LIGASE SIAH2"/>
    <property type="match status" value="1"/>
</dbReference>
<evidence type="ECO:0000256" key="4">
    <source>
        <dbReference type="ARBA" id="ARBA00022679"/>
    </source>
</evidence>
<protein>
    <recommendedName>
        <fullName evidence="10">E3 ubiquitin-protein ligase</fullName>
        <ecNumber evidence="10">2.3.2.27</ecNumber>
    </recommendedName>
</protein>
<comment type="similarity">
    <text evidence="3 10">Belongs to the SINA (Seven in absentia) family.</text>
</comment>
<evidence type="ECO:0000313" key="14">
    <source>
        <dbReference type="Proteomes" id="UP001153712"/>
    </source>
</evidence>
<keyword evidence="6 9" id="KW-0863">Zinc-finger</keyword>
<comment type="catalytic activity">
    <reaction evidence="1 10">
        <text>S-ubiquitinyl-[E2 ubiquitin-conjugating enzyme]-L-cysteine + [acceptor protein]-L-lysine = [E2 ubiquitin-conjugating enzyme]-L-cysteine + N(6)-ubiquitinyl-[acceptor protein]-L-lysine.</text>
        <dbReference type="EC" id="2.3.2.27"/>
    </reaction>
</comment>
<dbReference type="SUPFAM" id="SSF57850">
    <property type="entry name" value="RING/U-box"/>
    <property type="match status" value="1"/>
</dbReference>
<dbReference type="InterPro" id="IPR013010">
    <property type="entry name" value="Znf_SIAH"/>
</dbReference>
<dbReference type="GO" id="GO:0008270">
    <property type="term" value="F:zinc ion binding"/>
    <property type="evidence" value="ECO:0007669"/>
    <property type="project" value="UniProtKB-KW"/>
</dbReference>
<evidence type="ECO:0000256" key="1">
    <source>
        <dbReference type="ARBA" id="ARBA00000900"/>
    </source>
</evidence>
<dbReference type="Gene3D" id="2.60.210.10">
    <property type="entry name" value="Apoptosis, Tumor Necrosis Factor Receptor Associated Protein 2, Chain A"/>
    <property type="match status" value="1"/>
</dbReference>
<dbReference type="InterPro" id="IPR013083">
    <property type="entry name" value="Znf_RING/FYVE/PHD"/>
</dbReference>
<dbReference type="AlphaFoldDB" id="A0A9N9TEQ3"/>
<evidence type="ECO:0000256" key="6">
    <source>
        <dbReference type="ARBA" id="ARBA00022771"/>
    </source>
</evidence>
<keyword evidence="5 10" id="KW-0479">Metal-binding</keyword>
<evidence type="ECO:0000259" key="11">
    <source>
        <dbReference type="PROSITE" id="PS50089"/>
    </source>
</evidence>
<comment type="function">
    <text evidence="10">E3 ubiquitin-protein ligase that mediates ubiquitination and subsequent proteasomal degradation of target proteins. E3 ubiquitin ligases accept ubiquitin from an E2 ubiquitin-conjugating enzyme in the form of a thioester and then directly transfers the ubiquitin to targeted substrates.</text>
</comment>
<evidence type="ECO:0000256" key="2">
    <source>
        <dbReference type="ARBA" id="ARBA00004906"/>
    </source>
</evidence>
<dbReference type="PANTHER" id="PTHR45877:SF2">
    <property type="entry name" value="E3 UBIQUITIN-PROTEIN LIGASE SINA-RELATED"/>
    <property type="match status" value="1"/>
</dbReference>
<dbReference type="Pfam" id="PF21362">
    <property type="entry name" value="Sina_RING"/>
    <property type="match status" value="1"/>
</dbReference>
<dbReference type="PROSITE" id="PS50089">
    <property type="entry name" value="ZF_RING_2"/>
    <property type="match status" value="1"/>
</dbReference>
<dbReference type="OrthoDB" id="4788989at2759"/>
<dbReference type="EC" id="2.3.2.27" evidence="10"/>
<dbReference type="SUPFAM" id="SSF49599">
    <property type="entry name" value="TRAF domain-like"/>
    <property type="match status" value="1"/>
</dbReference>
<dbReference type="GO" id="GO:0061630">
    <property type="term" value="F:ubiquitin protein ligase activity"/>
    <property type="evidence" value="ECO:0007669"/>
    <property type="project" value="UniProtKB-EC"/>
</dbReference>
<dbReference type="InterPro" id="IPR049548">
    <property type="entry name" value="Sina-like_RING"/>
</dbReference>
<keyword evidence="4" id="KW-0808">Transferase</keyword>
<gene>
    <name evidence="13" type="ORF">PHYEVI_LOCUS1281</name>
</gene>
<dbReference type="InterPro" id="IPR001841">
    <property type="entry name" value="Znf_RING"/>
</dbReference>
<keyword evidence="14" id="KW-1185">Reference proteome</keyword>
<dbReference type="InterPro" id="IPR004162">
    <property type="entry name" value="SINA-like_animal"/>
</dbReference>
<keyword evidence="8 10" id="KW-0862">Zinc</keyword>
<evidence type="ECO:0000313" key="13">
    <source>
        <dbReference type="EMBL" id="CAG9854821.1"/>
    </source>
</evidence>
<feature type="domain" description="SIAH-type" evidence="12">
    <location>
        <begin position="65"/>
        <end position="126"/>
    </location>
</feature>
<comment type="pathway">
    <text evidence="2 10">Protein modification; protein ubiquitination.</text>
</comment>
<dbReference type="GO" id="GO:0031624">
    <property type="term" value="F:ubiquitin conjugating enzyme binding"/>
    <property type="evidence" value="ECO:0007669"/>
    <property type="project" value="TreeGrafter"/>
</dbReference>
<evidence type="ECO:0000259" key="12">
    <source>
        <dbReference type="PROSITE" id="PS51081"/>
    </source>
</evidence>
<reference evidence="13" key="1">
    <citation type="submission" date="2022-01" db="EMBL/GenBank/DDBJ databases">
        <authorList>
            <person name="King R."/>
        </authorList>
    </citation>
    <scope>NUCLEOTIDE SEQUENCE</scope>
</reference>
<dbReference type="Gene3D" id="3.30.40.10">
    <property type="entry name" value="Zinc/RING finger domain, C3HC4 (zinc finger)"/>
    <property type="match status" value="2"/>
</dbReference>
<feature type="domain" description="RING-type" evidence="11">
    <location>
        <begin position="13"/>
        <end position="48"/>
    </location>
</feature>
<comment type="domain">
    <text evidence="10">The RING-type zinc finger domain is essential for ubiquitin ligase activity.</text>
</comment>
<dbReference type="GO" id="GO:0005737">
    <property type="term" value="C:cytoplasm"/>
    <property type="evidence" value="ECO:0007669"/>
    <property type="project" value="InterPro"/>
</dbReference>